<dbReference type="RefSeq" id="WP_087457404.1">
    <property type="nucleotide sequence ID" value="NZ_CP021434.1"/>
</dbReference>
<dbReference type="Proteomes" id="UP000195437">
    <property type="component" value="Chromosome"/>
</dbReference>
<dbReference type="OrthoDB" id="2439638at2"/>
<proteinExistence type="predicted"/>
<gene>
    <name evidence="2" type="ORF">CBW65_14255</name>
</gene>
<evidence type="ECO:0008006" key="4">
    <source>
        <dbReference type="Google" id="ProtNLM"/>
    </source>
</evidence>
<dbReference type="AlphaFoldDB" id="A0A1Y0IPS1"/>
<protein>
    <recommendedName>
        <fullName evidence="4">DUF2642 domain-containing protein</fullName>
    </recommendedName>
</protein>
<name>A0A1Y0IPS1_9BACL</name>
<evidence type="ECO:0000256" key="1">
    <source>
        <dbReference type="SAM" id="MobiDB-lite"/>
    </source>
</evidence>
<organism evidence="2 3">
    <name type="scientific">Tumebacillus avium</name>
    <dbReference type="NCBI Taxonomy" id="1903704"/>
    <lineage>
        <taxon>Bacteria</taxon>
        <taxon>Bacillati</taxon>
        <taxon>Bacillota</taxon>
        <taxon>Bacilli</taxon>
        <taxon>Bacillales</taxon>
        <taxon>Alicyclobacillaceae</taxon>
        <taxon>Tumebacillus</taxon>
    </lineage>
</organism>
<sequence>MPTPFNQAGQPVNELRRRDVVLAFQEAAGRRAFILINPFPFMVIGEIVGVANDYLQLIIETTSITELEGRTINLHIDEVEVFYIEGDGPPIPRIENEPGRHTKRGDGA</sequence>
<accession>A0A1Y0IPS1</accession>
<feature type="region of interest" description="Disordered" evidence="1">
    <location>
        <begin position="86"/>
        <end position="108"/>
    </location>
</feature>
<evidence type="ECO:0000313" key="3">
    <source>
        <dbReference type="Proteomes" id="UP000195437"/>
    </source>
</evidence>
<dbReference type="KEGG" id="tum:CBW65_14255"/>
<dbReference type="EMBL" id="CP021434">
    <property type="protein sequence ID" value="ARU62039.1"/>
    <property type="molecule type" value="Genomic_DNA"/>
</dbReference>
<keyword evidence="3" id="KW-1185">Reference proteome</keyword>
<evidence type="ECO:0000313" key="2">
    <source>
        <dbReference type="EMBL" id="ARU62039.1"/>
    </source>
</evidence>
<reference evidence="3" key="1">
    <citation type="submission" date="2017-05" db="EMBL/GenBank/DDBJ databases">
        <authorList>
            <person name="Sung H."/>
        </authorList>
    </citation>
    <scope>NUCLEOTIDE SEQUENCE [LARGE SCALE GENOMIC DNA]</scope>
    <source>
        <strain evidence="3">AR23208</strain>
    </source>
</reference>
<feature type="compositionally biased region" description="Basic and acidic residues" evidence="1">
    <location>
        <begin position="94"/>
        <end position="108"/>
    </location>
</feature>